<dbReference type="InterPro" id="IPR001638">
    <property type="entry name" value="Solute-binding_3/MltF_N"/>
</dbReference>
<keyword evidence="10" id="KW-1185">Reference proteome</keyword>
<evidence type="ECO:0000259" key="8">
    <source>
        <dbReference type="SMART" id="SM00387"/>
    </source>
</evidence>
<proteinExistence type="predicted"/>
<comment type="caution">
    <text evidence="9">The sequence shown here is derived from an EMBL/GenBank/DDBJ whole genome shotgun (WGS) entry which is preliminary data.</text>
</comment>
<feature type="transmembrane region" description="Helical" evidence="5">
    <location>
        <begin position="257"/>
        <end position="275"/>
    </location>
</feature>
<feature type="chain" id="PRO_5045441739" evidence="6">
    <location>
        <begin position="27"/>
        <end position="571"/>
    </location>
</feature>
<keyword evidence="5" id="KW-1133">Transmembrane helix</keyword>
<dbReference type="SMART" id="SM00062">
    <property type="entry name" value="PBPb"/>
    <property type="match status" value="1"/>
</dbReference>
<dbReference type="CDD" id="cd16917">
    <property type="entry name" value="HATPase_UhpB-NarQ-NarX-like"/>
    <property type="match status" value="1"/>
</dbReference>
<dbReference type="InterPro" id="IPR011712">
    <property type="entry name" value="Sig_transdc_His_kin_sub3_dim/P"/>
</dbReference>
<reference evidence="9 10" key="1">
    <citation type="submission" date="2019-08" db="EMBL/GenBank/DDBJ databases">
        <authorList>
            <person name="Luo N."/>
        </authorList>
    </citation>
    <scope>NUCLEOTIDE SEQUENCE [LARGE SCALE GENOMIC DNA]</scope>
    <source>
        <strain evidence="9 10">NCIMB 9442</strain>
    </source>
</reference>
<dbReference type="InterPro" id="IPR003594">
    <property type="entry name" value="HATPase_dom"/>
</dbReference>
<feature type="compositionally biased region" description="Basic and acidic residues" evidence="4">
    <location>
        <begin position="447"/>
        <end position="457"/>
    </location>
</feature>
<accession>A0ABS0J569</accession>
<keyword evidence="1" id="KW-0808">Transferase</keyword>
<dbReference type="InterPro" id="IPR036890">
    <property type="entry name" value="HATPase_C_sf"/>
</dbReference>
<dbReference type="Gene3D" id="3.30.565.10">
    <property type="entry name" value="Histidine kinase-like ATPase, C-terminal domain"/>
    <property type="match status" value="1"/>
</dbReference>
<dbReference type="SMART" id="SM00387">
    <property type="entry name" value="HATPase_c"/>
    <property type="match status" value="1"/>
</dbReference>
<keyword evidence="5" id="KW-0812">Transmembrane</keyword>
<evidence type="ECO:0000256" key="1">
    <source>
        <dbReference type="ARBA" id="ARBA00022679"/>
    </source>
</evidence>
<feature type="domain" description="Solute-binding protein family 3/N-terminal" evidence="7">
    <location>
        <begin position="28"/>
        <end position="250"/>
    </location>
</feature>
<dbReference type="Proteomes" id="UP001194469">
    <property type="component" value="Unassembled WGS sequence"/>
</dbReference>
<feature type="signal peptide" evidence="6">
    <location>
        <begin position="1"/>
        <end position="26"/>
    </location>
</feature>
<organism evidence="9 10">
    <name type="scientific">Nitratidesulfovibrio oxamicus</name>
    <dbReference type="NCBI Taxonomy" id="32016"/>
    <lineage>
        <taxon>Bacteria</taxon>
        <taxon>Pseudomonadati</taxon>
        <taxon>Thermodesulfobacteriota</taxon>
        <taxon>Desulfovibrionia</taxon>
        <taxon>Desulfovibrionales</taxon>
        <taxon>Desulfovibrionaceae</taxon>
        <taxon>Nitratidesulfovibrio</taxon>
    </lineage>
</organism>
<feature type="region of interest" description="Disordered" evidence="4">
    <location>
        <begin position="408"/>
        <end position="464"/>
    </location>
</feature>
<feature type="compositionally biased region" description="Gly residues" evidence="4">
    <location>
        <begin position="432"/>
        <end position="446"/>
    </location>
</feature>
<evidence type="ECO:0000259" key="7">
    <source>
        <dbReference type="SMART" id="SM00062"/>
    </source>
</evidence>
<evidence type="ECO:0000256" key="3">
    <source>
        <dbReference type="ARBA" id="ARBA00023012"/>
    </source>
</evidence>
<protein>
    <submittedName>
        <fullName evidence="9">Transporter substrate-binding domain-containing protein</fullName>
    </submittedName>
</protein>
<evidence type="ECO:0000313" key="9">
    <source>
        <dbReference type="EMBL" id="MBG3877600.1"/>
    </source>
</evidence>
<dbReference type="Pfam" id="PF00497">
    <property type="entry name" value="SBP_bac_3"/>
    <property type="match status" value="1"/>
</dbReference>
<evidence type="ECO:0000256" key="6">
    <source>
        <dbReference type="SAM" id="SignalP"/>
    </source>
</evidence>
<dbReference type="PANTHER" id="PTHR24421:SF59">
    <property type="entry name" value="OXYGEN SENSOR HISTIDINE KINASE NREB"/>
    <property type="match status" value="1"/>
</dbReference>
<feature type="domain" description="Histidine kinase/HSP90-like ATPase" evidence="8">
    <location>
        <begin position="465"/>
        <end position="560"/>
    </location>
</feature>
<dbReference type="PANTHER" id="PTHR24421">
    <property type="entry name" value="NITRATE/NITRITE SENSOR PROTEIN NARX-RELATED"/>
    <property type="match status" value="1"/>
</dbReference>
<dbReference type="EMBL" id="VRYY01000332">
    <property type="protein sequence ID" value="MBG3877600.1"/>
    <property type="molecule type" value="Genomic_DNA"/>
</dbReference>
<evidence type="ECO:0000256" key="2">
    <source>
        <dbReference type="ARBA" id="ARBA00022777"/>
    </source>
</evidence>
<dbReference type="InterPro" id="IPR050482">
    <property type="entry name" value="Sensor_HK_TwoCompSys"/>
</dbReference>
<dbReference type="Gene3D" id="3.40.190.10">
    <property type="entry name" value="Periplasmic binding protein-like II"/>
    <property type="match status" value="2"/>
</dbReference>
<dbReference type="Pfam" id="PF02518">
    <property type="entry name" value="HATPase_c"/>
    <property type="match status" value="1"/>
</dbReference>
<dbReference type="SUPFAM" id="SSF53850">
    <property type="entry name" value="Periplasmic binding protein-like II"/>
    <property type="match status" value="1"/>
</dbReference>
<dbReference type="RefSeq" id="WP_196609699.1">
    <property type="nucleotide sequence ID" value="NZ_VRYY01000332.1"/>
</dbReference>
<dbReference type="SUPFAM" id="SSF55874">
    <property type="entry name" value="ATPase domain of HSP90 chaperone/DNA topoisomerase II/histidine kinase"/>
    <property type="match status" value="1"/>
</dbReference>
<feature type="compositionally biased region" description="Gly residues" evidence="4">
    <location>
        <begin position="414"/>
        <end position="424"/>
    </location>
</feature>
<gene>
    <name evidence="9" type="ORF">FVW20_11385</name>
</gene>
<keyword evidence="5" id="KW-0472">Membrane</keyword>
<name>A0ABS0J569_9BACT</name>
<keyword evidence="6" id="KW-0732">Signal</keyword>
<dbReference type="Pfam" id="PF07730">
    <property type="entry name" value="HisKA_3"/>
    <property type="match status" value="1"/>
</dbReference>
<dbReference type="Gene3D" id="1.20.5.1930">
    <property type="match status" value="1"/>
</dbReference>
<evidence type="ECO:0000256" key="5">
    <source>
        <dbReference type="SAM" id="Phobius"/>
    </source>
</evidence>
<sequence length="571" mass="62571">MPLLLRLLPALLVLLSALCLVAPAHAREVVVGIYDMEPLSMRGADGRVQGIVVDVMDAVARDEGWTVRYVYDDWDRLMPMLEDGRIDVLAPIAFSETRTAYRYNRDYLVIDWGQIWVRRNIRVDMLFDLQDKLVGGVSMSIFPAGFEAFARRFGVQYRQRDYPDYSALLDALNRGEVDAAVIPRFIGTHHERRGTAEPASIVFSPFEMRYAAMRGRADDVMDALDRRLAAYKADKDSAYHRSLNRWIRIDAPVLPAWLPYALGAAAVLLLALAGVNKALRGQVRRQTEQLRAANADLAVSRDQIRTLLAYQQQAAEDIRRRISREVHDELGQNLTALKFGLHRLGRVVPEGDGPSHERLLSMTRLTEDTIEAVRRISRELRPGHLDDIGLLAASQWLVQDFSANTGIAVHFDGPGQGGDPGHGDGPTPVDGPGQGDASGQAAGAGVGRERQAPDGRDPLGPMDPDRAVAVYRVLQEALTNVARHAGARHIRVMLRREGGCLRLVVADDGHGFDVHGERPGGTGYLGIVNMRERVAAFGGEFHIDSGAGGTTVRVSVPLEQPDAQGGGTCGS</sequence>
<evidence type="ECO:0000313" key="10">
    <source>
        <dbReference type="Proteomes" id="UP001194469"/>
    </source>
</evidence>
<keyword evidence="3" id="KW-0902">Two-component regulatory system</keyword>
<keyword evidence="2" id="KW-0418">Kinase</keyword>
<evidence type="ECO:0000256" key="4">
    <source>
        <dbReference type="SAM" id="MobiDB-lite"/>
    </source>
</evidence>